<gene>
    <name evidence="2" type="ORF">DI536_30545</name>
</gene>
<feature type="compositionally biased region" description="Polar residues" evidence="1">
    <location>
        <begin position="55"/>
        <end position="65"/>
    </location>
</feature>
<comment type="caution">
    <text evidence="2">The sequence shown here is derived from an EMBL/GenBank/DDBJ whole genome shotgun (WGS) entry which is preliminary data.</text>
</comment>
<dbReference type="EMBL" id="QFQP01000039">
    <property type="protein sequence ID" value="PZR06277.1"/>
    <property type="molecule type" value="Genomic_DNA"/>
</dbReference>
<evidence type="ECO:0000313" key="2">
    <source>
        <dbReference type="EMBL" id="PZR06277.1"/>
    </source>
</evidence>
<feature type="region of interest" description="Disordered" evidence="1">
    <location>
        <begin position="1"/>
        <end position="65"/>
    </location>
</feature>
<evidence type="ECO:0000313" key="3">
    <source>
        <dbReference type="Proteomes" id="UP000249061"/>
    </source>
</evidence>
<proteinExistence type="predicted"/>
<organism evidence="2 3">
    <name type="scientific">Archangium gephyra</name>
    <dbReference type="NCBI Taxonomy" id="48"/>
    <lineage>
        <taxon>Bacteria</taxon>
        <taxon>Pseudomonadati</taxon>
        <taxon>Myxococcota</taxon>
        <taxon>Myxococcia</taxon>
        <taxon>Myxococcales</taxon>
        <taxon>Cystobacterineae</taxon>
        <taxon>Archangiaceae</taxon>
        <taxon>Archangium</taxon>
    </lineage>
</organism>
<dbReference type="AlphaFoldDB" id="A0A2W5SX20"/>
<protein>
    <submittedName>
        <fullName evidence="2">Uncharacterized protein</fullName>
    </submittedName>
</protein>
<name>A0A2W5SX20_9BACT</name>
<evidence type="ECO:0000256" key="1">
    <source>
        <dbReference type="SAM" id="MobiDB-lite"/>
    </source>
</evidence>
<reference evidence="2 3" key="1">
    <citation type="submission" date="2017-08" db="EMBL/GenBank/DDBJ databases">
        <title>Infants hospitalized years apart are colonized by the same room-sourced microbial strains.</title>
        <authorList>
            <person name="Brooks B."/>
            <person name="Olm M.R."/>
            <person name="Firek B.A."/>
            <person name="Baker R."/>
            <person name="Thomas B.C."/>
            <person name="Morowitz M.J."/>
            <person name="Banfield J.F."/>
        </authorList>
    </citation>
    <scope>NUCLEOTIDE SEQUENCE [LARGE SCALE GENOMIC DNA]</scope>
    <source>
        <strain evidence="2">S2_003_000_R2_14</strain>
    </source>
</reference>
<sequence>MCDGVGSTVARVEALSPRPRNAGRSKRWSMKLADVEGQQLEGSDALIPQPGEAPSASTSVSMLAP</sequence>
<accession>A0A2W5SX20</accession>
<dbReference type="Proteomes" id="UP000249061">
    <property type="component" value="Unassembled WGS sequence"/>
</dbReference>